<dbReference type="Pfam" id="PF04932">
    <property type="entry name" value="Wzy_C"/>
    <property type="match status" value="1"/>
</dbReference>
<feature type="transmembrane region" description="Helical" evidence="5">
    <location>
        <begin position="180"/>
        <end position="201"/>
    </location>
</feature>
<feature type="transmembrane region" description="Helical" evidence="5">
    <location>
        <begin position="156"/>
        <end position="173"/>
    </location>
</feature>
<keyword evidence="3 5" id="KW-1133">Transmembrane helix</keyword>
<dbReference type="InterPro" id="IPR051533">
    <property type="entry name" value="WaaL-like"/>
</dbReference>
<feature type="transmembrane region" description="Helical" evidence="5">
    <location>
        <begin position="264"/>
        <end position="281"/>
    </location>
</feature>
<dbReference type="Proteomes" id="UP000034154">
    <property type="component" value="Unassembled WGS sequence"/>
</dbReference>
<dbReference type="InterPro" id="IPR007016">
    <property type="entry name" value="O-antigen_ligase-rel_domated"/>
</dbReference>
<dbReference type="EMBL" id="LCJB01000008">
    <property type="protein sequence ID" value="KKT71797.1"/>
    <property type="molecule type" value="Genomic_DNA"/>
</dbReference>
<feature type="transmembrane region" description="Helical" evidence="5">
    <location>
        <begin position="287"/>
        <end position="306"/>
    </location>
</feature>
<proteinExistence type="predicted"/>
<accession>A0A0G1LSJ4</accession>
<dbReference type="AlphaFoldDB" id="A0A0G1LSJ4"/>
<comment type="subcellular location">
    <subcellularLocation>
        <location evidence="1">Membrane</location>
        <topology evidence="1">Multi-pass membrane protein</topology>
    </subcellularLocation>
</comment>
<dbReference type="PANTHER" id="PTHR37422:SF13">
    <property type="entry name" value="LIPOPOLYSACCHARIDE BIOSYNTHESIS PROTEIN PA4999-RELATED"/>
    <property type="match status" value="1"/>
</dbReference>
<feature type="transmembrane region" description="Helical" evidence="5">
    <location>
        <begin position="454"/>
        <end position="470"/>
    </location>
</feature>
<organism evidence="7 8">
    <name type="scientific">Candidatus Uhrbacteria bacterium GW2011_GWF2_44_350</name>
    <dbReference type="NCBI Taxonomy" id="1619000"/>
    <lineage>
        <taxon>Bacteria</taxon>
        <taxon>Candidatus Uhriibacteriota</taxon>
    </lineage>
</organism>
<evidence type="ECO:0000313" key="7">
    <source>
        <dbReference type="EMBL" id="KKT71797.1"/>
    </source>
</evidence>
<name>A0A0G1LSJ4_9BACT</name>
<evidence type="ECO:0000256" key="3">
    <source>
        <dbReference type="ARBA" id="ARBA00022989"/>
    </source>
</evidence>
<evidence type="ECO:0000256" key="4">
    <source>
        <dbReference type="ARBA" id="ARBA00023136"/>
    </source>
</evidence>
<keyword evidence="4 5" id="KW-0472">Membrane</keyword>
<dbReference type="PANTHER" id="PTHR37422">
    <property type="entry name" value="TEICHURONIC ACID BIOSYNTHESIS PROTEIN TUAE"/>
    <property type="match status" value="1"/>
</dbReference>
<evidence type="ECO:0000256" key="1">
    <source>
        <dbReference type="ARBA" id="ARBA00004141"/>
    </source>
</evidence>
<protein>
    <recommendedName>
        <fullName evidence="6">O-antigen ligase-related domain-containing protein</fullName>
    </recommendedName>
</protein>
<evidence type="ECO:0000256" key="2">
    <source>
        <dbReference type="ARBA" id="ARBA00022692"/>
    </source>
</evidence>
<feature type="transmembrane region" description="Helical" evidence="5">
    <location>
        <begin position="236"/>
        <end position="257"/>
    </location>
</feature>
<reference evidence="7 8" key="1">
    <citation type="journal article" date="2015" name="Nature">
        <title>rRNA introns, odd ribosomes, and small enigmatic genomes across a large radiation of phyla.</title>
        <authorList>
            <person name="Brown C.T."/>
            <person name="Hug L.A."/>
            <person name="Thomas B.C."/>
            <person name="Sharon I."/>
            <person name="Castelle C.J."/>
            <person name="Singh A."/>
            <person name="Wilkins M.J."/>
            <person name="Williams K.H."/>
            <person name="Banfield J.F."/>
        </authorList>
    </citation>
    <scope>NUCLEOTIDE SEQUENCE [LARGE SCALE GENOMIC DNA]</scope>
</reference>
<gene>
    <name evidence="7" type="ORF">UW63_C0008G0023</name>
</gene>
<keyword evidence="2 5" id="KW-0812">Transmembrane</keyword>
<feature type="transmembrane region" description="Helical" evidence="5">
    <location>
        <begin position="423"/>
        <end position="442"/>
    </location>
</feature>
<feature type="transmembrane region" description="Helical" evidence="5">
    <location>
        <begin position="27"/>
        <end position="44"/>
    </location>
</feature>
<feature type="transmembrane region" description="Helical" evidence="5">
    <location>
        <begin position="318"/>
        <end position="339"/>
    </location>
</feature>
<feature type="transmembrane region" description="Helical" evidence="5">
    <location>
        <begin position="94"/>
        <end position="114"/>
    </location>
</feature>
<evidence type="ECO:0000313" key="8">
    <source>
        <dbReference type="Proteomes" id="UP000034154"/>
    </source>
</evidence>
<feature type="transmembrane region" description="Helical" evidence="5">
    <location>
        <begin position="51"/>
        <end position="74"/>
    </location>
</feature>
<evidence type="ECO:0000256" key="5">
    <source>
        <dbReference type="SAM" id="Phobius"/>
    </source>
</evidence>
<sequence>MNENSMWGRPAGRPHDHEITIYENQRTGALAGFFLIALGVFHNFGEPIALVIIGLGVFALTLWKLEFGIFVAFAELFANSHGHLISTSVGGFSLSLRMVVFLVVMLAWVGLLIFKKTKLSLKDNRLIWFAPLFVAVIIGYTVGFSQNDFRQAFDDGNAYFYLAYLFPILSIEWNNSRLRILLQVFAAAAIWVVILTLGLLYEFTHFPAWMLSRSYTFIRDTRTGELTRMTDSIFRIFLQAQFSPIALTFLLAPWLWLKDFEKKSRFWLVLILSCLVGTILIGLSRSFWVGILLGLVPFIILLIKLLKPGFKKLIGSAGLGASSGLIGAVILVLIILFPLPYRMSSAGELSSLFSSRAGDLGDVAISSRWNLLPEMWQEVVVSPILGSGFGEEVTFKTDDPRARSISPDGTWTTHAFEWGWLDLWLKMGLLGPLAFLWLFYGLLRGLLTQSNRPAWLTVGLVSSLVMLYATHIFSPYLNHPIGLGFILLVVPFLETENKFVLFRLPQGIRLESRPANLSSAQMTNSRLDVGEI</sequence>
<feature type="domain" description="O-antigen ligase-related" evidence="6">
    <location>
        <begin position="271"/>
        <end position="436"/>
    </location>
</feature>
<evidence type="ECO:0000259" key="6">
    <source>
        <dbReference type="Pfam" id="PF04932"/>
    </source>
</evidence>
<comment type="caution">
    <text evidence="7">The sequence shown here is derived from an EMBL/GenBank/DDBJ whole genome shotgun (WGS) entry which is preliminary data.</text>
</comment>
<feature type="transmembrane region" description="Helical" evidence="5">
    <location>
        <begin position="126"/>
        <end position="144"/>
    </location>
</feature>